<keyword evidence="1" id="KW-0227">DNA damage</keyword>
<dbReference type="STRING" id="561176.SAMN04488561_1151"/>
<organism evidence="4 5">
    <name type="scientific">Jiangella alba</name>
    <dbReference type="NCBI Taxonomy" id="561176"/>
    <lineage>
        <taxon>Bacteria</taxon>
        <taxon>Bacillati</taxon>
        <taxon>Actinomycetota</taxon>
        <taxon>Actinomycetes</taxon>
        <taxon>Jiangellales</taxon>
        <taxon>Jiangellaceae</taxon>
        <taxon>Jiangella</taxon>
    </lineage>
</organism>
<dbReference type="PROSITE" id="PS50173">
    <property type="entry name" value="UMUC"/>
    <property type="match status" value="1"/>
</dbReference>
<evidence type="ECO:0000313" key="4">
    <source>
        <dbReference type="EMBL" id="SEE38028.1"/>
    </source>
</evidence>
<dbReference type="Pfam" id="PF00817">
    <property type="entry name" value="IMS"/>
    <property type="match status" value="1"/>
</dbReference>
<dbReference type="Proteomes" id="UP000181980">
    <property type="component" value="Unassembled WGS sequence"/>
</dbReference>
<feature type="domain" description="UmuC" evidence="3">
    <location>
        <begin position="89"/>
        <end position="233"/>
    </location>
</feature>
<dbReference type="InterPro" id="IPR001126">
    <property type="entry name" value="UmuC"/>
</dbReference>
<dbReference type="CDD" id="cd03468">
    <property type="entry name" value="PolY_like"/>
    <property type="match status" value="1"/>
</dbReference>
<name>A0A1H5IES4_9ACTN</name>
<dbReference type="PANTHER" id="PTHR35369:SF2">
    <property type="entry name" value="BLR3025 PROTEIN"/>
    <property type="match status" value="1"/>
</dbReference>
<proteinExistence type="predicted"/>
<keyword evidence="5" id="KW-1185">Reference proteome</keyword>
<dbReference type="RefSeq" id="WP_083288934.1">
    <property type="nucleotide sequence ID" value="NZ_FNUC01000003.1"/>
</dbReference>
<dbReference type="InterPro" id="IPR050356">
    <property type="entry name" value="SulA_CellDiv_inhibitor"/>
</dbReference>
<evidence type="ECO:0000259" key="3">
    <source>
        <dbReference type="PROSITE" id="PS50173"/>
    </source>
</evidence>
<accession>A0A1H5IES4</accession>
<dbReference type="EMBL" id="FNUC01000003">
    <property type="protein sequence ID" value="SEE38028.1"/>
    <property type="molecule type" value="Genomic_DNA"/>
</dbReference>
<feature type="region of interest" description="Disordered" evidence="2">
    <location>
        <begin position="52"/>
        <end position="85"/>
    </location>
</feature>
<dbReference type="Gene3D" id="1.10.150.20">
    <property type="entry name" value="5' to 3' exonuclease, C-terminal subdomain"/>
    <property type="match status" value="1"/>
</dbReference>
<reference evidence="5" key="1">
    <citation type="submission" date="2016-10" db="EMBL/GenBank/DDBJ databases">
        <authorList>
            <person name="Varghese N."/>
            <person name="Submissions S."/>
        </authorList>
    </citation>
    <scope>NUCLEOTIDE SEQUENCE [LARGE SCALE GENOMIC DNA]</scope>
    <source>
        <strain evidence="5">DSM 45237</strain>
    </source>
</reference>
<dbReference type="AlphaFoldDB" id="A0A1H5IES4"/>
<gene>
    <name evidence="4" type="ORF">SAMN04488561_1151</name>
</gene>
<feature type="compositionally biased region" description="Gly residues" evidence="2">
    <location>
        <begin position="29"/>
        <end position="46"/>
    </location>
</feature>
<dbReference type="PANTHER" id="PTHR35369">
    <property type="entry name" value="BLR3025 PROTEIN-RELATED"/>
    <property type="match status" value="1"/>
</dbReference>
<sequence length="580" mass="60676">MSRRRVLVVWCPDWPVVAAVAEGDVGRGSDQGGGSQGGGGLGGGGLGGGGLGGGGLGGGGRGGGQGGGGRNGAAQGSGGRSDAGQGDAPVVVLAANAVVACNEAARAEGVRRGMRRRDAQSRCPELILVDHNPDRDARVFEPVLVAVEQLRPGVAPLRPGLLAVHAPGRFYGGEESAGALIAERLVRAGVWDCRIGIADDLFTAERAARQAGPQETLVVEAGGSAAFLRGLPVGVIDDDEVAGLLRRLGLQTLGDFARLDHDDVQARFGGYGAKVHRLARGEDASRLGARTPPPDLECQVRFEPPLDTVEAVSFSVRQSADRFVAQLASRGLVCTEVLIEAECDHEIASSRVWAHSRWFSAADLVDRVHWQLRGQLRGAQGVTKPVELVRFVPDTVEPAAAHAAALWGGGTDERVERAVARVQGMLGPHAVTVPAVQGGRAPADRQALVPWGERPVGLRPDDLPWPGSLPPPAPVRVYAEPRPATVVDDRGQVVWVSERGVVSAPPARFRTAPGAGGAAPGPTGDGWHPIGAWAGPWPVDELWWEHPAGWVARFQIVGVDGRAWLMTCADDGWYIEAAYD</sequence>
<evidence type="ECO:0000256" key="1">
    <source>
        <dbReference type="ARBA" id="ARBA00022763"/>
    </source>
</evidence>
<evidence type="ECO:0000313" key="5">
    <source>
        <dbReference type="Proteomes" id="UP000181980"/>
    </source>
</evidence>
<dbReference type="SUPFAM" id="SSF56672">
    <property type="entry name" value="DNA/RNA polymerases"/>
    <property type="match status" value="1"/>
</dbReference>
<dbReference type="Gene3D" id="3.40.1170.60">
    <property type="match status" value="1"/>
</dbReference>
<feature type="region of interest" description="Disordered" evidence="2">
    <location>
        <begin position="27"/>
        <end position="46"/>
    </location>
</feature>
<dbReference type="InterPro" id="IPR043502">
    <property type="entry name" value="DNA/RNA_pol_sf"/>
</dbReference>
<evidence type="ECO:0000256" key="2">
    <source>
        <dbReference type="SAM" id="MobiDB-lite"/>
    </source>
</evidence>
<feature type="compositionally biased region" description="Gly residues" evidence="2">
    <location>
        <begin position="52"/>
        <end position="81"/>
    </location>
</feature>
<protein>
    <submittedName>
        <fullName evidence="4">Protein ImuB</fullName>
    </submittedName>
</protein>
<dbReference type="GO" id="GO:0006281">
    <property type="term" value="P:DNA repair"/>
    <property type="evidence" value="ECO:0007669"/>
    <property type="project" value="InterPro"/>
</dbReference>
<dbReference type="OrthoDB" id="5244088at2"/>